<sequence>ADKVRLDFARVLIATSDLAIINRVETVLVDGTLVEVKIVEDWGSALGEDTCLFEDENDSETSQFDQDEGQGDPEVRR</sequence>
<feature type="non-terminal residue" evidence="2">
    <location>
        <position position="1"/>
    </location>
</feature>
<dbReference type="AlphaFoldDB" id="A0A392US39"/>
<dbReference type="Proteomes" id="UP000265520">
    <property type="component" value="Unassembled WGS sequence"/>
</dbReference>
<name>A0A392US39_9FABA</name>
<accession>A0A392US39</accession>
<keyword evidence="3" id="KW-1185">Reference proteome</keyword>
<dbReference type="EMBL" id="LXQA010876203">
    <property type="protein sequence ID" value="MCI75150.1"/>
    <property type="molecule type" value="Genomic_DNA"/>
</dbReference>
<organism evidence="2 3">
    <name type="scientific">Trifolium medium</name>
    <dbReference type="NCBI Taxonomy" id="97028"/>
    <lineage>
        <taxon>Eukaryota</taxon>
        <taxon>Viridiplantae</taxon>
        <taxon>Streptophyta</taxon>
        <taxon>Embryophyta</taxon>
        <taxon>Tracheophyta</taxon>
        <taxon>Spermatophyta</taxon>
        <taxon>Magnoliopsida</taxon>
        <taxon>eudicotyledons</taxon>
        <taxon>Gunneridae</taxon>
        <taxon>Pentapetalae</taxon>
        <taxon>rosids</taxon>
        <taxon>fabids</taxon>
        <taxon>Fabales</taxon>
        <taxon>Fabaceae</taxon>
        <taxon>Papilionoideae</taxon>
        <taxon>50 kb inversion clade</taxon>
        <taxon>NPAAA clade</taxon>
        <taxon>Hologalegina</taxon>
        <taxon>IRL clade</taxon>
        <taxon>Trifolieae</taxon>
        <taxon>Trifolium</taxon>
    </lineage>
</organism>
<reference evidence="2 3" key="1">
    <citation type="journal article" date="2018" name="Front. Plant Sci.">
        <title>Red Clover (Trifolium pratense) and Zigzag Clover (T. medium) - A Picture of Genomic Similarities and Differences.</title>
        <authorList>
            <person name="Dluhosova J."/>
            <person name="Istvanek J."/>
            <person name="Nedelnik J."/>
            <person name="Repkova J."/>
        </authorList>
    </citation>
    <scope>NUCLEOTIDE SEQUENCE [LARGE SCALE GENOMIC DNA]</scope>
    <source>
        <strain evidence="3">cv. 10/8</strain>
        <tissue evidence="2">Leaf</tissue>
    </source>
</reference>
<protein>
    <submittedName>
        <fullName evidence="2">Sulfate transporter</fullName>
    </submittedName>
</protein>
<feature type="region of interest" description="Disordered" evidence="1">
    <location>
        <begin position="55"/>
        <end position="77"/>
    </location>
</feature>
<feature type="non-terminal residue" evidence="2">
    <location>
        <position position="77"/>
    </location>
</feature>
<evidence type="ECO:0000313" key="2">
    <source>
        <dbReference type="EMBL" id="MCI75150.1"/>
    </source>
</evidence>
<evidence type="ECO:0000256" key="1">
    <source>
        <dbReference type="SAM" id="MobiDB-lite"/>
    </source>
</evidence>
<proteinExistence type="predicted"/>
<feature type="compositionally biased region" description="Acidic residues" evidence="1">
    <location>
        <begin position="55"/>
        <end position="71"/>
    </location>
</feature>
<evidence type="ECO:0000313" key="3">
    <source>
        <dbReference type="Proteomes" id="UP000265520"/>
    </source>
</evidence>
<comment type="caution">
    <text evidence="2">The sequence shown here is derived from an EMBL/GenBank/DDBJ whole genome shotgun (WGS) entry which is preliminary data.</text>
</comment>